<dbReference type="EMBL" id="UINC01091443">
    <property type="protein sequence ID" value="SVC44209.1"/>
    <property type="molecule type" value="Genomic_DNA"/>
</dbReference>
<organism evidence="1">
    <name type="scientific">marine metagenome</name>
    <dbReference type="NCBI Taxonomy" id="408172"/>
    <lineage>
        <taxon>unclassified sequences</taxon>
        <taxon>metagenomes</taxon>
        <taxon>ecological metagenomes</taxon>
    </lineage>
</organism>
<sequence>MMSVINSLESSFTTRQTHIIDGGWANGS</sequence>
<accession>A0A382M5P0</accession>
<protein>
    <submittedName>
        <fullName evidence="1">Uncharacterized protein</fullName>
    </submittedName>
</protein>
<reference evidence="1" key="1">
    <citation type="submission" date="2018-05" db="EMBL/GenBank/DDBJ databases">
        <authorList>
            <person name="Lanie J.A."/>
            <person name="Ng W.-L."/>
            <person name="Kazmierczak K.M."/>
            <person name="Andrzejewski T.M."/>
            <person name="Davidsen T.M."/>
            <person name="Wayne K.J."/>
            <person name="Tettelin H."/>
            <person name="Glass J.I."/>
            <person name="Rusch D."/>
            <person name="Podicherti R."/>
            <person name="Tsui H.-C.T."/>
            <person name="Winkler M.E."/>
        </authorList>
    </citation>
    <scope>NUCLEOTIDE SEQUENCE</scope>
</reference>
<gene>
    <name evidence="1" type="ORF">METZ01_LOCUS297063</name>
</gene>
<dbReference type="AlphaFoldDB" id="A0A382M5P0"/>
<evidence type="ECO:0000313" key="1">
    <source>
        <dbReference type="EMBL" id="SVC44209.1"/>
    </source>
</evidence>
<name>A0A382M5P0_9ZZZZ</name>
<proteinExistence type="predicted"/>